<reference evidence="2" key="1">
    <citation type="journal article" date="2020" name="Nature">
        <title>Giant virus diversity and host interactions through global metagenomics.</title>
        <authorList>
            <person name="Schulz F."/>
            <person name="Roux S."/>
            <person name="Paez-Espino D."/>
            <person name="Jungbluth S."/>
            <person name="Walsh D.A."/>
            <person name="Denef V.J."/>
            <person name="McMahon K.D."/>
            <person name="Konstantinidis K.T."/>
            <person name="Eloe-Fadrosh E.A."/>
            <person name="Kyrpides N.C."/>
            <person name="Woyke T."/>
        </authorList>
    </citation>
    <scope>NUCLEOTIDE SEQUENCE</scope>
    <source>
        <strain evidence="2">GVMAG-M-3300010158-55</strain>
    </source>
</reference>
<evidence type="ECO:0000313" key="2">
    <source>
        <dbReference type="EMBL" id="QHS88133.1"/>
    </source>
</evidence>
<evidence type="ECO:0000256" key="1">
    <source>
        <dbReference type="SAM" id="Phobius"/>
    </source>
</evidence>
<proteinExistence type="predicted"/>
<dbReference type="AlphaFoldDB" id="A0A6C0B9J3"/>
<organism evidence="2">
    <name type="scientific">viral metagenome</name>
    <dbReference type="NCBI Taxonomy" id="1070528"/>
    <lineage>
        <taxon>unclassified sequences</taxon>
        <taxon>metagenomes</taxon>
        <taxon>organismal metagenomes</taxon>
    </lineage>
</organism>
<name>A0A6C0B9J3_9ZZZZ</name>
<accession>A0A6C0B9J3</accession>
<keyword evidence="1" id="KW-0812">Transmembrane</keyword>
<protein>
    <submittedName>
        <fullName evidence="2">Uncharacterized protein</fullName>
    </submittedName>
</protein>
<feature type="transmembrane region" description="Helical" evidence="1">
    <location>
        <begin position="36"/>
        <end position="53"/>
    </location>
</feature>
<dbReference type="EMBL" id="MN739094">
    <property type="protein sequence ID" value="QHS88133.1"/>
    <property type="molecule type" value="Genomic_DNA"/>
</dbReference>
<sequence>MHNYLVVSSIIGALYSILKYALTYKENPKPDVKESLMVFACTIAGLYIYDNYVDVVTKPKLFEIFTDQPSF</sequence>
<keyword evidence="1" id="KW-1133">Transmembrane helix</keyword>
<feature type="transmembrane region" description="Helical" evidence="1">
    <location>
        <begin position="6"/>
        <end position="24"/>
    </location>
</feature>
<keyword evidence="1" id="KW-0472">Membrane</keyword>